<dbReference type="GO" id="GO:0003723">
    <property type="term" value="F:RNA binding"/>
    <property type="evidence" value="ECO:0007669"/>
    <property type="project" value="UniProtKB-KW"/>
</dbReference>
<keyword evidence="13" id="KW-1185">Reference proteome</keyword>
<keyword evidence="6" id="KW-0694">RNA-binding</keyword>
<evidence type="ECO:0000256" key="2">
    <source>
        <dbReference type="ARBA" id="ARBA00022741"/>
    </source>
</evidence>
<evidence type="ECO:0000256" key="3">
    <source>
        <dbReference type="ARBA" id="ARBA00022801"/>
    </source>
</evidence>
<evidence type="ECO:0000259" key="11">
    <source>
        <dbReference type="PROSITE" id="PS51195"/>
    </source>
</evidence>
<feature type="short sequence motif" description="Q motif" evidence="8">
    <location>
        <begin position="179"/>
        <end position="207"/>
    </location>
</feature>
<evidence type="ECO:0000256" key="1">
    <source>
        <dbReference type="ARBA" id="ARBA00012552"/>
    </source>
</evidence>
<evidence type="ECO:0000256" key="8">
    <source>
        <dbReference type="PROSITE-ProRule" id="PRU00552"/>
    </source>
</evidence>
<feature type="non-terminal residue" evidence="12">
    <location>
        <position position="382"/>
    </location>
</feature>
<dbReference type="PROSITE" id="PS51195">
    <property type="entry name" value="Q_MOTIF"/>
    <property type="match status" value="1"/>
</dbReference>
<protein>
    <recommendedName>
        <fullName evidence="1">RNA helicase</fullName>
        <ecNumber evidence="1">3.6.4.13</ecNumber>
    </recommendedName>
</protein>
<keyword evidence="4" id="KW-0347">Helicase</keyword>
<dbReference type="SMART" id="SM00487">
    <property type="entry name" value="DEXDc"/>
    <property type="match status" value="1"/>
</dbReference>
<feature type="domain" description="Helicase ATP-binding" evidence="10">
    <location>
        <begin position="210"/>
        <end position="382"/>
    </location>
</feature>
<feature type="compositionally biased region" description="Acidic residues" evidence="9">
    <location>
        <begin position="81"/>
        <end position="116"/>
    </location>
</feature>
<gene>
    <name evidence="12" type="ORF">BJ554DRAFT_4665</name>
</gene>
<evidence type="ECO:0000256" key="6">
    <source>
        <dbReference type="ARBA" id="ARBA00022884"/>
    </source>
</evidence>
<dbReference type="PANTHER" id="PTHR47959:SF21">
    <property type="entry name" value="DEAD-BOX HELICASE 56"/>
    <property type="match status" value="1"/>
</dbReference>
<keyword evidence="2" id="KW-0547">Nucleotide-binding</keyword>
<feature type="domain" description="DEAD-box RNA helicase Q" evidence="11">
    <location>
        <begin position="179"/>
        <end position="207"/>
    </location>
</feature>
<evidence type="ECO:0000256" key="9">
    <source>
        <dbReference type="SAM" id="MobiDB-lite"/>
    </source>
</evidence>
<dbReference type="CDD" id="cd17961">
    <property type="entry name" value="DEADc_DDX56"/>
    <property type="match status" value="1"/>
</dbReference>
<dbReference type="OrthoDB" id="1191041at2759"/>
<dbReference type="GO" id="GO:0003724">
    <property type="term" value="F:RNA helicase activity"/>
    <property type="evidence" value="ECO:0007669"/>
    <property type="project" value="UniProtKB-EC"/>
</dbReference>
<evidence type="ECO:0000256" key="4">
    <source>
        <dbReference type="ARBA" id="ARBA00022806"/>
    </source>
</evidence>
<dbReference type="EMBL" id="JAEFCI010012779">
    <property type="protein sequence ID" value="KAG5455796.1"/>
    <property type="molecule type" value="Genomic_DNA"/>
</dbReference>
<dbReference type="GO" id="GO:0005829">
    <property type="term" value="C:cytosol"/>
    <property type="evidence" value="ECO:0007669"/>
    <property type="project" value="TreeGrafter"/>
</dbReference>
<organism evidence="12 13">
    <name type="scientific">Olpidium bornovanus</name>
    <dbReference type="NCBI Taxonomy" id="278681"/>
    <lineage>
        <taxon>Eukaryota</taxon>
        <taxon>Fungi</taxon>
        <taxon>Fungi incertae sedis</taxon>
        <taxon>Olpidiomycota</taxon>
        <taxon>Olpidiomycotina</taxon>
        <taxon>Olpidiomycetes</taxon>
        <taxon>Olpidiales</taxon>
        <taxon>Olpidiaceae</taxon>
        <taxon>Olpidium</taxon>
    </lineage>
</organism>
<dbReference type="Pfam" id="PF00270">
    <property type="entry name" value="DEAD"/>
    <property type="match status" value="1"/>
</dbReference>
<dbReference type="InterPro" id="IPR011545">
    <property type="entry name" value="DEAD/DEAH_box_helicase_dom"/>
</dbReference>
<dbReference type="SUPFAM" id="SSF52540">
    <property type="entry name" value="P-loop containing nucleoside triphosphate hydrolases"/>
    <property type="match status" value="1"/>
</dbReference>
<dbReference type="PANTHER" id="PTHR47959">
    <property type="entry name" value="ATP-DEPENDENT RNA HELICASE RHLE-RELATED"/>
    <property type="match status" value="1"/>
</dbReference>
<comment type="caution">
    <text evidence="12">The sequence shown here is derived from an EMBL/GenBank/DDBJ whole genome shotgun (WGS) entry which is preliminary data.</text>
</comment>
<dbReference type="EC" id="3.6.4.13" evidence="1"/>
<dbReference type="GO" id="GO:0016787">
    <property type="term" value="F:hydrolase activity"/>
    <property type="evidence" value="ECO:0007669"/>
    <property type="project" value="UniProtKB-KW"/>
</dbReference>
<keyword evidence="3 12" id="KW-0378">Hydrolase</keyword>
<comment type="catalytic activity">
    <reaction evidence="7">
        <text>ATP + H2O = ADP + phosphate + H(+)</text>
        <dbReference type="Rhea" id="RHEA:13065"/>
        <dbReference type="ChEBI" id="CHEBI:15377"/>
        <dbReference type="ChEBI" id="CHEBI:15378"/>
        <dbReference type="ChEBI" id="CHEBI:30616"/>
        <dbReference type="ChEBI" id="CHEBI:43474"/>
        <dbReference type="ChEBI" id="CHEBI:456216"/>
        <dbReference type="EC" id="3.6.4.13"/>
    </reaction>
</comment>
<evidence type="ECO:0000313" key="13">
    <source>
        <dbReference type="Proteomes" id="UP000673691"/>
    </source>
</evidence>
<feature type="compositionally biased region" description="Low complexity" evidence="9">
    <location>
        <begin position="38"/>
        <end position="47"/>
    </location>
</feature>
<dbReference type="InterPro" id="IPR050079">
    <property type="entry name" value="DEAD_box_RNA_helicase"/>
</dbReference>
<evidence type="ECO:0000313" key="12">
    <source>
        <dbReference type="EMBL" id="KAG5455796.1"/>
    </source>
</evidence>
<dbReference type="AlphaFoldDB" id="A0A8H8DF27"/>
<reference evidence="12 13" key="1">
    <citation type="journal article" name="Sci. Rep.">
        <title>Genome-scale phylogenetic analyses confirm Olpidium as the closest living zoosporic fungus to the non-flagellated, terrestrial fungi.</title>
        <authorList>
            <person name="Chang Y."/>
            <person name="Rochon D."/>
            <person name="Sekimoto S."/>
            <person name="Wang Y."/>
            <person name="Chovatia M."/>
            <person name="Sandor L."/>
            <person name="Salamov A."/>
            <person name="Grigoriev I.V."/>
            <person name="Stajich J.E."/>
            <person name="Spatafora J.W."/>
        </authorList>
    </citation>
    <scope>NUCLEOTIDE SEQUENCE [LARGE SCALE GENOMIC DNA]</scope>
    <source>
        <strain evidence="12">S191</strain>
    </source>
</reference>
<dbReference type="Proteomes" id="UP000673691">
    <property type="component" value="Unassembled WGS sequence"/>
</dbReference>
<dbReference type="Gene3D" id="3.40.50.300">
    <property type="entry name" value="P-loop containing nucleotide triphosphate hydrolases"/>
    <property type="match status" value="1"/>
</dbReference>
<feature type="region of interest" description="Disordered" evidence="9">
    <location>
        <begin position="16"/>
        <end position="181"/>
    </location>
</feature>
<dbReference type="InterPro" id="IPR014001">
    <property type="entry name" value="Helicase_ATP-bd"/>
</dbReference>
<dbReference type="GO" id="GO:0005524">
    <property type="term" value="F:ATP binding"/>
    <property type="evidence" value="ECO:0007669"/>
    <property type="project" value="UniProtKB-KW"/>
</dbReference>
<dbReference type="InterPro" id="IPR014014">
    <property type="entry name" value="RNA_helicase_DEAD_Q_motif"/>
</dbReference>
<sequence length="382" mass="40280">MAQWKNGCGVARVEKAAAAAAAAAERGKKRKGRDTGAREAAAAARPAAAKKRRRVHAERAASPSAGGDGGDGGARRKREDEVAEQEEEEEDEEAEPEDVKEEEEEEEEEKEEETEEVGGVADEHSAALRDDAEEAAAHAADAARANASGGSAGGAAPFAVEQEGEKKDAAPGARPGGRKRFSDFDLDTRLLRALAKLGMAEPTPVQAEAVPIALKGKDVLARAKTGSGKTAAYSLPVLQKILAAKETSVAAAPATRALILIPTKELAEQVTAHINSLATYCSKQIKVVNIAANVPVQLQQPLLAERPDIVVSTPSRAVSHLDAGFLVLSDLQSVVVDEADLVLSYGYEEDVRKIATTYLPRIYQSFLMSATVTEDVEGLKGM</sequence>
<name>A0A8H8DF27_9FUNG</name>
<evidence type="ECO:0000256" key="5">
    <source>
        <dbReference type="ARBA" id="ARBA00022840"/>
    </source>
</evidence>
<keyword evidence="5" id="KW-0067">ATP-binding</keyword>
<accession>A0A8H8DF27</accession>
<evidence type="ECO:0000256" key="7">
    <source>
        <dbReference type="ARBA" id="ARBA00047984"/>
    </source>
</evidence>
<dbReference type="InterPro" id="IPR027417">
    <property type="entry name" value="P-loop_NTPase"/>
</dbReference>
<feature type="compositionally biased region" description="Basic and acidic residues" evidence="9">
    <location>
        <begin position="121"/>
        <end position="130"/>
    </location>
</feature>
<evidence type="ECO:0000259" key="10">
    <source>
        <dbReference type="PROSITE" id="PS51192"/>
    </source>
</evidence>
<dbReference type="PROSITE" id="PS51192">
    <property type="entry name" value="HELICASE_ATP_BIND_1"/>
    <property type="match status" value="1"/>
</dbReference>
<feature type="compositionally biased region" description="Low complexity" evidence="9">
    <location>
        <begin position="137"/>
        <end position="149"/>
    </location>
</feature>
<proteinExistence type="predicted"/>